<dbReference type="AlphaFoldDB" id="A0A916XSB7"/>
<name>A0A916XSB7_9BURK</name>
<dbReference type="EMBL" id="BMED01000009">
    <property type="protein sequence ID" value="GGD00646.1"/>
    <property type="molecule type" value="Genomic_DNA"/>
</dbReference>
<comment type="caution">
    <text evidence="1">The sequence shown here is derived from an EMBL/GenBank/DDBJ whole genome shotgun (WGS) entry which is preliminary data.</text>
</comment>
<sequence length="138" mass="15937">MERKYFFEKGNWDEASWVLAKQFPERFPTECESRNHLKNAVLEVLDMLALTEIKRFDPIINGSIMALPSPSLQRSYMGDYESVHVHFWQCLSTDDYSVIEVLPTWGPYAGATSDARAPKAETHGDTDVRFIHNIIRRS</sequence>
<gene>
    <name evidence="1" type="ORF">GCM10011396_55270</name>
</gene>
<organism evidence="1 2">
    <name type="scientific">Undibacterium terreum</name>
    <dbReference type="NCBI Taxonomy" id="1224302"/>
    <lineage>
        <taxon>Bacteria</taxon>
        <taxon>Pseudomonadati</taxon>
        <taxon>Pseudomonadota</taxon>
        <taxon>Betaproteobacteria</taxon>
        <taxon>Burkholderiales</taxon>
        <taxon>Oxalobacteraceae</taxon>
        <taxon>Undibacterium</taxon>
    </lineage>
</organism>
<reference evidence="1" key="2">
    <citation type="submission" date="2020-09" db="EMBL/GenBank/DDBJ databases">
        <authorList>
            <person name="Sun Q."/>
            <person name="Zhou Y."/>
        </authorList>
    </citation>
    <scope>NUCLEOTIDE SEQUENCE</scope>
    <source>
        <strain evidence="1">CGMCC 1.10998</strain>
    </source>
</reference>
<keyword evidence="2" id="KW-1185">Reference proteome</keyword>
<dbReference type="Proteomes" id="UP000637423">
    <property type="component" value="Unassembled WGS sequence"/>
</dbReference>
<protein>
    <submittedName>
        <fullName evidence="1">Uncharacterized protein</fullName>
    </submittedName>
</protein>
<dbReference type="RefSeq" id="WP_188569405.1">
    <property type="nucleotide sequence ID" value="NZ_BMED01000009.1"/>
</dbReference>
<evidence type="ECO:0000313" key="2">
    <source>
        <dbReference type="Proteomes" id="UP000637423"/>
    </source>
</evidence>
<evidence type="ECO:0000313" key="1">
    <source>
        <dbReference type="EMBL" id="GGD00646.1"/>
    </source>
</evidence>
<reference evidence="1" key="1">
    <citation type="journal article" date="2014" name="Int. J. Syst. Evol. Microbiol.">
        <title>Complete genome sequence of Corynebacterium casei LMG S-19264T (=DSM 44701T), isolated from a smear-ripened cheese.</title>
        <authorList>
            <consortium name="US DOE Joint Genome Institute (JGI-PGF)"/>
            <person name="Walter F."/>
            <person name="Albersmeier A."/>
            <person name="Kalinowski J."/>
            <person name="Ruckert C."/>
        </authorList>
    </citation>
    <scope>NUCLEOTIDE SEQUENCE</scope>
    <source>
        <strain evidence="1">CGMCC 1.10998</strain>
    </source>
</reference>
<accession>A0A916XSB7</accession>
<proteinExistence type="predicted"/>